<keyword evidence="2" id="KW-1185">Reference proteome</keyword>
<proteinExistence type="predicted"/>
<dbReference type="EMBL" id="SRPE01000008">
    <property type="protein sequence ID" value="TGN26104.1"/>
    <property type="molecule type" value="Genomic_DNA"/>
</dbReference>
<evidence type="ECO:0000313" key="1">
    <source>
        <dbReference type="EMBL" id="TGN26104.1"/>
    </source>
</evidence>
<dbReference type="Proteomes" id="UP000297998">
    <property type="component" value="Unassembled WGS sequence"/>
</dbReference>
<name>A0A4Z1BC15_9FLAO</name>
<sequence>MREFLLHYLNHTKSTYLFLLLYFLSTSVFPYIGEINEEVNSESPTNKIVITIKENTTFYISENTIISNIGTKEKNDTTPSQQNKILKKQIFKTSINKSKSKDKQNLSQSEKVYKHEKLFYLPYKSSTFFNLYKPSALGVYYEIFYNYAALFMTFINKITDHDIQYKKKYYHYIFCDYAICLSHLEIRSPSLFI</sequence>
<organism evidence="1 2">
    <name type="scientific">Empedobacter tilapiae</name>
    <dbReference type="NCBI Taxonomy" id="2491114"/>
    <lineage>
        <taxon>Bacteria</taxon>
        <taxon>Pseudomonadati</taxon>
        <taxon>Bacteroidota</taxon>
        <taxon>Flavobacteriia</taxon>
        <taxon>Flavobacteriales</taxon>
        <taxon>Weeksellaceae</taxon>
        <taxon>Empedobacter</taxon>
    </lineage>
</organism>
<accession>A0A4Z1BC15</accession>
<reference evidence="1 2" key="1">
    <citation type="submission" date="2019-03" db="EMBL/GenBank/DDBJ databases">
        <title>Empedobacter tilapiae sp. nov., isolated from an intestine of Nile tilapia Oreochromis niloticus.</title>
        <authorList>
            <person name="Kim Y.-O."/>
            <person name="Yoon J.-H."/>
        </authorList>
    </citation>
    <scope>NUCLEOTIDE SEQUENCE [LARGE SCALE GENOMIC DNA]</scope>
    <source>
        <strain evidence="1 2">MRS2</strain>
    </source>
</reference>
<dbReference type="AlphaFoldDB" id="A0A4Z1BC15"/>
<protein>
    <submittedName>
        <fullName evidence="1">Uncharacterized protein</fullName>
    </submittedName>
</protein>
<gene>
    <name evidence="1" type="ORF">E4J94_12170</name>
</gene>
<dbReference type="OrthoDB" id="10001369at2"/>
<comment type="caution">
    <text evidence="1">The sequence shown here is derived from an EMBL/GenBank/DDBJ whole genome shotgun (WGS) entry which is preliminary data.</text>
</comment>
<evidence type="ECO:0000313" key="2">
    <source>
        <dbReference type="Proteomes" id="UP000297998"/>
    </source>
</evidence>
<dbReference type="RefSeq" id="WP_135836077.1">
    <property type="nucleotide sequence ID" value="NZ_SRPE01000008.1"/>
</dbReference>